<dbReference type="OrthoDB" id="2349883at2759"/>
<dbReference type="OMA" id="SHNVYAN"/>
<feature type="compositionally biased region" description="Basic and acidic residues" evidence="1">
    <location>
        <begin position="332"/>
        <end position="365"/>
    </location>
</feature>
<dbReference type="HOGENOM" id="CLU_467015_0_0_1"/>
<evidence type="ECO:0000313" key="2">
    <source>
        <dbReference type="EMBL" id="EST05833.1"/>
    </source>
</evidence>
<protein>
    <submittedName>
        <fullName evidence="2">Uncharacterized protein</fullName>
    </submittedName>
</protein>
<dbReference type="GeneID" id="27421046"/>
<evidence type="ECO:0000313" key="3">
    <source>
        <dbReference type="Proteomes" id="UP000019377"/>
    </source>
</evidence>
<gene>
    <name evidence="2" type="ORF">PSEUBRA_SCAF4g04972</name>
</gene>
<dbReference type="EMBL" id="KI545884">
    <property type="protein sequence ID" value="EST05833.1"/>
    <property type="molecule type" value="Genomic_DNA"/>
</dbReference>
<feature type="compositionally biased region" description="Low complexity" evidence="1">
    <location>
        <begin position="446"/>
        <end position="457"/>
    </location>
</feature>
<dbReference type="eggNOG" id="ENOG502SCBP">
    <property type="taxonomic scope" value="Eukaryota"/>
</dbReference>
<name>V5ESB1_KALBG</name>
<feature type="region of interest" description="Disordered" evidence="1">
    <location>
        <begin position="332"/>
        <end position="378"/>
    </location>
</feature>
<feature type="region of interest" description="Disordered" evidence="1">
    <location>
        <begin position="427"/>
        <end position="478"/>
    </location>
</feature>
<evidence type="ECO:0000256" key="1">
    <source>
        <dbReference type="SAM" id="MobiDB-lite"/>
    </source>
</evidence>
<dbReference type="AlphaFoldDB" id="V5ESB1"/>
<reference evidence="3" key="1">
    <citation type="journal article" date="2013" name="Genome Announc.">
        <title>Draft genome sequence of Pseudozyma brasiliensis sp. nov. strain GHG001, a high producer of endo-1,4-xylanase isolated from an insect pest of sugarcane.</title>
        <authorList>
            <person name="Oliveira J.V.D.C."/>
            <person name="dos Santos R.A.C."/>
            <person name="Borges T.A."/>
            <person name="Riano-Pachon D.M."/>
            <person name="Goldman G.H."/>
        </authorList>
    </citation>
    <scope>NUCLEOTIDE SEQUENCE [LARGE SCALE GENOMIC DNA]</scope>
    <source>
        <strain evidence="3">GHG001</strain>
    </source>
</reference>
<dbReference type="Proteomes" id="UP000019377">
    <property type="component" value="Unassembled WGS sequence"/>
</dbReference>
<organism evidence="2 3">
    <name type="scientific">Kalmanozyma brasiliensis (strain GHG001)</name>
    <name type="common">Yeast</name>
    <name type="synonym">Pseudozyma brasiliensis</name>
    <dbReference type="NCBI Taxonomy" id="1365824"/>
    <lineage>
        <taxon>Eukaryota</taxon>
        <taxon>Fungi</taxon>
        <taxon>Dikarya</taxon>
        <taxon>Basidiomycota</taxon>
        <taxon>Ustilaginomycotina</taxon>
        <taxon>Ustilaginomycetes</taxon>
        <taxon>Ustilaginales</taxon>
        <taxon>Ustilaginaceae</taxon>
        <taxon>Kalmanozyma</taxon>
    </lineage>
</organism>
<accession>V5ESB1</accession>
<sequence>MVPFRVSTDGAKEFLKTIAVMEVMPRVMSKWDMLKHQLLSLVGITSMSDPEEKIVKLERMTALYLPIWLVDASFEVKCRGNDGRAESNFITTSSRFPGHSWKPMDTMPMFPPPPYDMSPKADAQNDPSLGGDAPKATWNNLSMVDYESYQSYLKRMEGSKVKIEGGIPDPLPFTISPLCLPDMLRNQLELKDLTFKQDLAAGVPIPGAGVHGLGLTIALVNEEGEQITAPPVRFEPDTLQLDMFAAYPILMPLHMAEYSYVDQETEERQHITFVLGAWDTNGLQMCSKEQGEDWNWTFTDIQPLKIDVLDMYPRVPVRTSLNEMFDKKREAERKALAKEAEEADEEANKASEKDGERKPRKSLKEWEDEWDRQDAAHDKQFKSELRSRMMEKLSSELPLKASVQERSLELLQRADWQSLERVEQDAYEQRIAKPAPPTVEKKARKSASQTPSTTAPTEPRPFEQLYATDRAAERDHPDRKAGLGDFIYWSSPHVQRLSHNVYANRRYLTEAIPPVLESRKRMASIEEGGYDVDRSLLKVERKDGSKLSGKEAYNTLAADDLSVRQQREALKPRWLKALEEARRN</sequence>
<keyword evidence="3" id="KW-1185">Reference proteome</keyword>
<proteinExistence type="predicted"/>